<protein>
    <submittedName>
        <fullName evidence="2">Uncharacterized protein</fullName>
    </submittedName>
</protein>
<dbReference type="Proteomes" id="UP000324222">
    <property type="component" value="Unassembled WGS sequence"/>
</dbReference>
<reference evidence="2 3" key="1">
    <citation type="submission" date="2019-05" db="EMBL/GenBank/DDBJ databases">
        <title>Another draft genome of Portunus trituberculatus and its Hox gene families provides insights of decapod evolution.</title>
        <authorList>
            <person name="Jeong J.-H."/>
            <person name="Song I."/>
            <person name="Kim S."/>
            <person name="Choi T."/>
            <person name="Kim D."/>
            <person name="Ryu S."/>
            <person name="Kim W."/>
        </authorList>
    </citation>
    <scope>NUCLEOTIDE SEQUENCE [LARGE SCALE GENOMIC DNA]</scope>
    <source>
        <tissue evidence="2">Muscle</tissue>
    </source>
</reference>
<dbReference type="AlphaFoldDB" id="A0A5B7I968"/>
<comment type="caution">
    <text evidence="2">The sequence shown here is derived from an EMBL/GenBank/DDBJ whole genome shotgun (WGS) entry which is preliminary data.</text>
</comment>
<organism evidence="2 3">
    <name type="scientific">Portunus trituberculatus</name>
    <name type="common">Swimming crab</name>
    <name type="synonym">Neptunus trituberculatus</name>
    <dbReference type="NCBI Taxonomy" id="210409"/>
    <lineage>
        <taxon>Eukaryota</taxon>
        <taxon>Metazoa</taxon>
        <taxon>Ecdysozoa</taxon>
        <taxon>Arthropoda</taxon>
        <taxon>Crustacea</taxon>
        <taxon>Multicrustacea</taxon>
        <taxon>Malacostraca</taxon>
        <taxon>Eumalacostraca</taxon>
        <taxon>Eucarida</taxon>
        <taxon>Decapoda</taxon>
        <taxon>Pleocyemata</taxon>
        <taxon>Brachyura</taxon>
        <taxon>Eubrachyura</taxon>
        <taxon>Portunoidea</taxon>
        <taxon>Portunidae</taxon>
        <taxon>Portuninae</taxon>
        <taxon>Portunus</taxon>
    </lineage>
</organism>
<accession>A0A5B7I968</accession>
<proteinExistence type="predicted"/>
<sequence>MGTNWFSNKVGDEKNVLSIHVVSGDDVVMVRARHLSHQASHTACPVSPRPAPSSEGGKKTPPLIQERLSSFLSRLPELVSSNRSVTV</sequence>
<dbReference type="EMBL" id="VSRR010058596">
    <property type="protein sequence ID" value="MPC81991.1"/>
    <property type="molecule type" value="Genomic_DNA"/>
</dbReference>
<feature type="region of interest" description="Disordered" evidence="1">
    <location>
        <begin position="36"/>
        <end position="62"/>
    </location>
</feature>
<evidence type="ECO:0000256" key="1">
    <source>
        <dbReference type="SAM" id="MobiDB-lite"/>
    </source>
</evidence>
<keyword evidence="3" id="KW-1185">Reference proteome</keyword>
<evidence type="ECO:0000313" key="2">
    <source>
        <dbReference type="EMBL" id="MPC81991.1"/>
    </source>
</evidence>
<name>A0A5B7I968_PORTR</name>
<evidence type="ECO:0000313" key="3">
    <source>
        <dbReference type="Proteomes" id="UP000324222"/>
    </source>
</evidence>
<gene>
    <name evidence="2" type="ORF">E2C01_076633</name>
</gene>